<dbReference type="Proteomes" id="UP000625316">
    <property type="component" value="Unassembled WGS sequence"/>
</dbReference>
<reference evidence="2" key="1">
    <citation type="submission" date="2020-10" db="EMBL/GenBank/DDBJ databases">
        <authorList>
            <person name="Castelo-Branco R."/>
            <person name="Eusebio N."/>
            <person name="Adriana R."/>
            <person name="Vieira A."/>
            <person name="Brugerolle De Fraissinette N."/>
            <person name="Rezende De Castro R."/>
            <person name="Schneider M.P."/>
            <person name="Vasconcelos V."/>
            <person name="Leao P.N."/>
        </authorList>
    </citation>
    <scope>NUCLEOTIDE SEQUENCE</scope>
    <source>
        <strain evidence="2">LEGE 11480</strain>
    </source>
</reference>
<evidence type="ECO:0000313" key="2">
    <source>
        <dbReference type="EMBL" id="MBE9032888.1"/>
    </source>
</evidence>
<evidence type="ECO:0000313" key="3">
    <source>
        <dbReference type="Proteomes" id="UP000625316"/>
    </source>
</evidence>
<comment type="caution">
    <text evidence="2">The sequence shown here is derived from an EMBL/GenBank/DDBJ whole genome shotgun (WGS) entry which is preliminary data.</text>
</comment>
<accession>A0A928VSE0</accession>
<dbReference type="AlphaFoldDB" id="A0A928VSE0"/>
<feature type="compositionally biased region" description="Pro residues" evidence="1">
    <location>
        <begin position="162"/>
        <end position="175"/>
    </location>
</feature>
<gene>
    <name evidence="2" type="ORF">IQ266_24435</name>
</gene>
<organism evidence="2 3">
    <name type="scientific">Romeriopsis navalis LEGE 11480</name>
    <dbReference type="NCBI Taxonomy" id="2777977"/>
    <lineage>
        <taxon>Bacteria</taxon>
        <taxon>Bacillati</taxon>
        <taxon>Cyanobacteriota</taxon>
        <taxon>Cyanophyceae</taxon>
        <taxon>Leptolyngbyales</taxon>
        <taxon>Leptolyngbyaceae</taxon>
        <taxon>Romeriopsis</taxon>
        <taxon>Romeriopsis navalis</taxon>
    </lineage>
</organism>
<proteinExistence type="predicted"/>
<name>A0A928VSE0_9CYAN</name>
<dbReference type="EMBL" id="JADEXQ010000132">
    <property type="protein sequence ID" value="MBE9032888.1"/>
    <property type="molecule type" value="Genomic_DNA"/>
</dbReference>
<evidence type="ECO:0000256" key="1">
    <source>
        <dbReference type="SAM" id="MobiDB-lite"/>
    </source>
</evidence>
<keyword evidence="3" id="KW-1185">Reference proteome</keyword>
<sequence>MKRFWKIIQLGLITVCVSGVMGLPATAQRFRVGDAWQLVYQQLPTLPSENQYIAVETKQPDRKNTFVGRLISYHLYVKGRPKSLRLDWKHTIADYLGANEAIDEVTYPTQKRLRTNPLEGDRAVLQNLTRAERDQLIQVLIETLSARRQPPAKSQPVRVQPSPRPVMPVIPPTAPQPGGADLLR</sequence>
<protein>
    <submittedName>
        <fullName evidence="2">Uncharacterized protein</fullName>
    </submittedName>
</protein>
<feature type="region of interest" description="Disordered" evidence="1">
    <location>
        <begin position="147"/>
        <end position="184"/>
    </location>
</feature>